<comment type="function">
    <text evidence="17">The UvrABC repair system catalyzes the recognition and processing of DNA lesions. UvrA is an ATPase and a DNA-binding protein. A damage recognition complex composed of 2 UvrA and 2 UvrB subunits scans DNA for abnormalities. When the presence of a lesion has been verified by UvrB, the UvrA molecules dissociate.</text>
</comment>
<evidence type="ECO:0000256" key="1">
    <source>
        <dbReference type="ARBA" id="ARBA00004496"/>
    </source>
</evidence>
<keyword evidence="7 17" id="KW-0228">DNA excision</keyword>
<sequence length="940" mass="104985">MDSKIIIRGAREHNLKNINLEIPRNSFVVITGLSGSGKSSLAFDTIYAEGQRRYIESLSTYARQFLGQLEKPDVDLIEGLSPAISIEQKSTHGNPRSTVGTITEIYDYLRLLYARVGQVNCYNCGRPVVKQSSDQIVENIENDFNDKKIVILAPVVKGRKGHYKELFQDILSDGFIRARVDGEIYELTEDFKVDRYKTHDIEIVIDRLKVSSSSNTRLRESVEVALNYGEGYLIVNNGNEDHIFSRNFACMHCGIGFTELAPNSFSFNSPYGYCPDCEGLGEKKELDINLIIPDWDKSINEEGLAPLGKPRNIWLFNQLEAIANKFGFTFDTKLKDLTKEQIDVILNGTKEKIPFTYSYAGGREITYMHKFSGLLKYIKQNYENTSSAKIREWAEAYMNTQVCSSCNGGRLRKESLAVTLNGLNIAEVTALSIEKAKTFFDNLKLKEREALIAKQILKEISSRLKFLLNVGLDYLTLARSANTLSGGEAQRIRLATQIGSQLSGVLYVLDEPSIGLHQSDNIKLINSLKNLRDLGNTVIVVEHDRETIESSDYIVDLGPFAGEHGGKVIFSDFTKKITKSKNGINSLTLDYLTNKKKIHFEKERRKGNGKFLELIGAKGNNLKNVNLKIPLGTFISITGVSGSGKSSLINETLVKILMKHIYNSKVVPLPYKEIKGLENIDKVIEIDQSPIGRTPRSNPATYTGLFTHIRDLFAQLPESKVRGYSAGRFSFNVAGGRCDECEGDGLKKIEMNFLPNVYVLCEVCNGKRYNRETLEVLYKTKSIADVLDMTVEEALSFFEDYPTLHRKIKALFDVGLGYIKLGQQATTLSGGEAQRVKLATELSKVQTGNTIYILDEPTTGLHFEDVNILLRVLNQLVDKGNTVIVVEHNLDVIKVADYIFDLGPLGGEHGGEIIAQGTPEEIAANEKSITGKFLLKELKS</sequence>
<gene>
    <name evidence="17 19" type="primary">uvrA</name>
    <name evidence="19" type="ORF">P0M35_08140</name>
</gene>
<evidence type="ECO:0000256" key="2">
    <source>
        <dbReference type="ARBA" id="ARBA00022490"/>
    </source>
</evidence>
<evidence type="ECO:0000256" key="6">
    <source>
        <dbReference type="ARBA" id="ARBA00022763"/>
    </source>
</evidence>
<reference evidence="19" key="1">
    <citation type="submission" date="2023-03" db="EMBL/GenBank/DDBJ databases">
        <title>Stygiobacter electus gen. nov., sp. nov., facultatively anaerobic thermotolerant bacterium of the class Ignavibacteria from a well of Yessentuki mineral water deposit.</title>
        <authorList>
            <person name="Podosokorskaya O.A."/>
            <person name="Elcheninov A.G."/>
            <person name="Petrova N.F."/>
            <person name="Zavarzina D.G."/>
            <person name="Kublanov I.V."/>
            <person name="Merkel A.Y."/>
        </authorList>
    </citation>
    <scope>NUCLEOTIDE SEQUENCE</scope>
    <source>
        <strain evidence="19">09-Me</strain>
    </source>
</reference>
<evidence type="ECO:0000256" key="16">
    <source>
        <dbReference type="ARBA" id="ARBA00042156"/>
    </source>
</evidence>
<dbReference type="Gene3D" id="3.40.50.300">
    <property type="entry name" value="P-loop containing nucleotide triphosphate hydrolases"/>
    <property type="match status" value="2"/>
</dbReference>
<keyword evidence="20" id="KW-1185">Reference proteome</keyword>
<keyword evidence="4 17" id="KW-0677">Repeat</keyword>
<keyword evidence="17" id="KW-0742">SOS response</keyword>
<keyword evidence="6 17" id="KW-0227">DNA damage</keyword>
<keyword evidence="13 17" id="KW-0234">DNA repair</keyword>
<keyword evidence="2 17" id="KW-0963">Cytoplasm</keyword>
<dbReference type="GO" id="GO:0005524">
    <property type="term" value="F:ATP binding"/>
    <property type="evidence" value="ECO:0007669"/>
    <property type="project" value="UniProtKB-UniRule"/>
</dbReference>
<dbReference type="Pfam" id="PF17755">
    <property type="entry name" value="UvrA_DNA-bind"/>
    <property type="match status" value="1"/>
</dbReference>
<dbReference type="PROSITE" id="PS50893">
    <property type="entry name" value="ABC_TRANSPORTER_2"/>
    <property type="match status" value="1"/>
</dbReference>
<dbReference type="InterPro" id="IPR004602">
    <property type="entry name" value="UvrA"/>
</dbReference>
<dbReference type="CDD" id="cd03271">
    <property type="entry name" value="ABC_UvrA_II"/>
    <property type="match status" value="1"/>
</dbReference>
<evidence type="ECO:0000256" key="5">
    <source>
        <dbReference type="ARBA" id="ARBA00022741"/>
    </source>
</evidence>
<dbReference type="GO" id="GO:0005737">
    <property type="term" value="C:cytoplasm"/>
    <property type="evidence" value="ECO:0007669"/>
    <property type="project" value="UniProtKB-SubCell"/>
</dbReference>
<evidence type="ECO:0000313" key="19">
    <source>
        <dbReference type="EMBL" id="MDF1612117.1"/>
    </source>
</evidence>
<dbReference type="GO" id="GO:0009380">
    <property type="term" value="C:excinuclease repair complex"/>
    <property type="evidence" value="ECO:0007669"/>
    <property type="project" value="InterPro"/>
</dbReference>
<dbReference type="InterPro" id="IPR041102">
    <property type="entry name" value="UvrA_inter"/>
</dbReference>
<dbReference type="PROSITE" id="PS00211">
    <property type="entry name" value="ABC_TRANSPORTER_1"/>
    <property type="match status" value="2"/>
</dbReference>
<dbReference type="InterPro" id="IPR003439">
    <property type="entry name" value="ABC_transporter-like_ATP-bd"/>
</dbReference>
<keyword evidence="11 17" id="KW-0267">Excision nuclease</keyword>
<evidence type="ECO:0000256" key="4">
    <source>
        <dbReference type="ARBA" id="ARBA00022737"/>
    </source>
</evidence>
<dbReference type="SUPFAM" id="SSF52540">
    <property type="entry name" value="P-loop containing nucleoside triphosphate hydrolases"/>
    <property type="match status" value="2"/>
</dbReference>
<dbReference type="InterPro" id="IPR017871">
    <property type="entry name" value="ABC_transporter-like_CS"/>
</dbReference>
<keyword evidence="19" id="KW-0378">Hydrolase</keyword>
<protein>
    <recommendedName>
        <fullName evidence="15 17">UvrABC system protein A</fullName>
        <shortName evidence="17">UvrA protein</shortName>
    </recommendedName>
    <alternativeName>
        <fullName evidence="16 17">Excinuclease ABC subunit A</fullName>
    </alternativeName>
</protein>
<dbReference type="AlphaFoldDB" id="A0AAE3P0G4"/>
<evidence type="ECO:0000256" key="12">
    <source>
        <dbReference type="ARBA" id="ARBA00023125"/>
    </source>
</evidence>
<evidence type="ECO:0000259" key="18">
    <source>
        <dbReference type="PROSITE" id="PS50893"/>
    </source>
</evidence>
<dbReference type="Gene3D" id="3.30.1490.20">
    <property type="entry name" value="ATP-grasp fold, A domain"/>
    <property type="match status" value="1"/>
</dbReference>
<feature type="zinc finger region" description="C4-type" evidence="17">
    <location>
        <begin position="738"/>
        <end position="764"/>
    </location>
</feature>
<comment type="similarity">
    <text evidence="14 17">Belongs to the ABC transporter superfamily. UvrA family.</text>
</comment>
<evidence type="ECO:0000256" key="10">
    <source>
        <dbReference type="ARBA" id="ARBA00022840"/>
    </source>
</evidence>
<keyword evidence="9 17" id="KW-0862">Zinc</keyword>
<feature type="binding site" evidence="17">
    <location>
        <begin position="639"/>
        <end position="646"/>
    </location>
    <ligand>
        <name>ATP</name>
        <dbReference type="ChEBI" id="CHEBI:30616"/>
    </ligand>
</feature>
<dbReference type="Pfam" id="PF17760">
    <property type="entry name" value="UvrA_inter"/>
    <property type="match status" value="1"/>
</dbReference>
<evidence type="ECO:0000256" key="17">
    <source>
        <dbReference type="HAMAP-Rule" id="MF_00205"/>
    </source>
</evidence>
<evidence type="ECO:0000256" key="14">
    <source>
        <dbReference type="ARBA" id="ARBA00038000"/>
    </source>
</evidence>
<comment type="subcellular location">
    <subcellularLocation>
        <location evidence="1 17">Cytoplasm</location>
    </subcellularLocation>
</comment>
<comment type="caution">
    <text evidence="19">The sequence shown here is derived from an EMBL/GenBank/DDBJ whole genome shotgun (WGS) entry which is preliminary data.</text>
</comment>
<proteinExistence type="inferred from homology"/>
<dbReference type="HAMAP" id="MF_00205">
    <property type="entry name" value="UvrA"/>
    <property type="match status" value="1"/>
</dbReference>
<feature type="binding site" evidence="17">
    <location>
        <begin position="32"/>
        <end position="39"/>
    </location>
    <ligand>
        <name>ATP</name>
        <dbReference type="ChEBI" id="CHEBI:30616"/>
    </ligand>
</feature>
<dbReference type="NCBIfam" id="TIGR00630">
    <property type="entry name" value="uvra"/>
    <property type="match status" value="1"/>
</dbReference>
<dbReference type="GO" id="GO:0009432">
    <property type="term" value="P:SOS response"/>
    <property type="evidence" value="ECO:0007669"/>
    <property type="project" value="UniProtKB-UniRule"/>
</dbReference>
<evidence type="ECO:0000256" key="15">
    <source>
        <dbReference type="ARBA" id="ARBA00039316"/>
    </source>
</evidence>
<keyword evidence="3 17" id="KW-0479">Metal-binding</keyword>
<dbReference type="InterPro" id="IPR041552">
    <property type="entry name" value="UvrA_DNA-bd"/>
</dbReference>
<evidence type="ECO:0000256" key="9">
    <source>
        <dbReference type="ARBA" id="ARBA00022833"/>
    </source>
</evidence>
<comment type="subunit">
    <text evidence="17">Forms a heterotetramer with UvrB during the search for lesions.</text>
</comment>
<evidence type="ECO:0000256" key="8">
    <source>
        <dbReference type="ARBA" id="ARBA00022771"/>
    </source>
</evidence>
<dbReference type="Proteomes" id="UP001221302">
    <property type="component" value="Unassembled WGS sequence"/>
</dbReference>
<evidence type="ECO:0000256" key="3">
    <source>
        <dbReference type="ARBA" id="ARBA00022723"/>
    </source>
</evidence>
<feature type="zinc finger region" description="C4-type" evidence="17">
    <location>
        <begin position="250"/>
        <end position="277"/>
    </location>
</feature>
<name>A0AAE3P0G4_9BACT</name>
<keyword evidence="5 17" id="KW-0547">Nucleotide-binding</keyword>
<dbReference type="InterPro" id="IPR027417">
    <property type="entry name" value="P-loop_NTPase"/>
</dbReference>
<dbReference type="NCBIfam" id="NF001503">
    <property type="entry name" value="PRK00349.1"/>
    <property type="match status" value="1"/>
</dbReference>
<dbReference type="GO" id="GO:0008270">
    <property type="term" value="F:zinc ion binding"/>
    <property type="evidence" value="ECO:0007669"/>
    <property type="project" value="UniProtKB-UniRule"/>
</dbReference>
<dbReference type="InterPro" id="IPR013815">
    <property type="entry name" value="ATP_grasp_subdomain_1"/>
</dbReference>
<dbReference type="GO" id="GO:0016887">
    <property type="term" value="F:ATP hydrolysis activity"/>
    <property type="evidence" value="ECO:0007669"/>
    <property type="project" value="InterPro"/>
</dbReference>
<accession>A0AAE3P0G4</accession>
<dbReference type="Gene3D" id="1.10.8.280">
    <property type="entry name" value="ABC transporter ATPase domain-like"/>
    <property type="match status" value="1"/>
</dbReference>
<dbReference type="EMBL" id="JARGDL010000010">
    <property type="protein sequence ID" value="MDF1612117.1"/>
    <property type="molecule type" value="Genomic_DNA"/>
</dbReference>
<dbReference type="GO" id="GO:0009381">
    <property type="term" value="F:excinuclease ABC activity"/>
    <property type="evidence" value="ECO:0007669"/>
    <property type="project" value="UniProtKB-UniRule"/>
</dbReference>
<dbReference type="GO" id="GO:0006289">
    <property type="term" value="P:nucleotide-excision repair"/>
    <property type="evidence" value="ECO:0007669"/>
    <property type="project" value="UniProtKB-UniRule"/>
</dbReference>
<dbReference type="FunFam" id="1.20.1580.10:FF:000002">
    <property type="entry name" value="UvrABC system protein A"/>
    <property type="match status" value="1"/>
</dbReference>
<dbReference type="RefSeq" id="WP_321535885.1">
    <property type="nucleotide sequence ID" value="NZ_JARGDL010000010.1"/>
</dbReference>
<organism evidence="19 20">
    <name type="scientific">Stygiobacter electus</name>
    <dbReference type="NCBI Taxonomy" id="3032292"/>
    <lineage>
        <taxon>Bacteria</taxon>
        <taxon>Pseudomonadati</taxon>
        <taxon>Ignavibacteriota</taxon>
        <taxon>Ignavibacteria</taxon>
        <taxon>Ignavibacteriales</taxon>
        <taxon>Melioribacteraceae</taxon>
        <taxon>Stygiobacter</taxon>
    </lineage>
</organism>
<evidence type="ECO:0000313" key="20">
    <source>
        <dbReference type="Proteomes" id="UP001221302"/>
    </source>
</evidence>
<keyword evidence="8 17" id="KW-0863">Zinc-finger</keyword>
<keyword evidence="12 17" id="KW-0238">DNA-binding</keyword>
<feature type="domain" description="ABC transporter" evidence="18">
    <location>
        <begin position="598"/>
        <end position="935"/>
    </location>
</feature>
<dbReference type="PANTHER" id="PTHR43152:SF3">
    <property type="entry name" value="UVRABC SYSTEM PROTEIN A"/>
    <property type="match status" value="1"/>
</dbReference>
<dbReference type="GO" id="GO:0003677">
    <property type="term" value="F:DNA binding"/>
    <property type="evidence" value="ECO:0007669"/>
    <property type="project" value="UniProtKB-UniRule"/>
</dbReference>
<evidence type="ECO:0000256" key="11">
    <source>
        <dbReference type="ARBA" id="ARBA00022881"/>
    </source>
</evidence>
<keyword evidence="10 17" id="KW-0067">ATP-binding</keyword>
<dbReference type="PANTHER" id="PTHR43152">
    <property type="entry name" value="UVRABC SYSTEM PROTEIN A"/>
    <property type="match status" value="1"/>
</dbReference>
<dbReference type="Gene3D" id="1.20.1580.10">
    <property type="entry name" value="ABC transporter ATPase like domain"/>
    <property type="match status" value="2"/>
</dbReference>
<dbReference type="CDD" id="cd03270">
    <property type="entry name" value="ABC_UvrA_I"/>
    <property type="match status" value="1"/>
</dbReference>
<evidence type="ECO:0000256" key="7">
    <source>
        <dbReference type="ARBA" id="ARBA00022769"/>
    </source>
</evidence>
<evidence type="ECO:0000256" key="13">
    <source>
        <dbReference type="ARBA" id="ARBA00023204"/>
    </source>
</evidence>